<feature type="domain" description="A-factor biosynthesis hotdog" evidence="1">
    <location>
        <begin position="54"/>
        <end position="181"/>
    </location>
</feature>
<reference evidence="2 3" key="1">
    <citation type="submission" date="2019-09" db="EMBL/GenBank/DDBJ databases">
        <authorList>
            <person name="Wang X."/>
        </authorList>
    </citation>
    <scope>NUCLEOTIDE SEQUENCE [LARGE SCALE GENOMIC DNA]</scope>
    <source>
        <strain evidence="2 3">CICC 11023</strain>
    </source>
</reference>
<dbReference type="AlphaFoldDB" id="A0A5N0E9E8"/>
<sequence length="359" mass="39553">MIRADPVDTLAVVRVAYPGEATVDETAVTTRPAPDADRTALAQLSFEQTVPRSLVHRAAVNEVFLTDAAVIGKREWAVAAMLPRSHMLFNDNGNPDYLDTIAIMEVTRQVTEYVAHQFVNVPDNQFLVFRDMRIDVFAPERLRAGPDPARVVTIVNARTSERLAQHPVTIIVDGHECGRAGGRWLPLPLHYYEYIRERARTKTLALGPEPARPRDQVTLLAPNRAGRGQSRNILLANEIASGEDSIECDLTFDPTHPVFFDHPMDHVPGMLLLEAARQACLATLSEHRGTDPRRAVIVGCDVDFGNFCEPELRTDCRATITDSSDPGPGRRHRVRVGFDQAGESLGVITLAVLDETGSG</sequence>
<name>A0A5N0E9E8_9NOCA</name>
<feature type="domain" description="A-factor biosynthesis hotdog" evidence="1">
    <location>
        <begin position="226"/>
        <end position="350"/>
    </location>
</feature>
<dbReference type="Proteomes" id="UP000323876">
    <property type="component" value="Unassembled WGS sequence"/>
</dbReference>
<organism evidence="2 3">
    <name type="scientific">Nocardia colli</name>
    <dbReference type="NCBI Taxonomy" id="2545717"/>
    <lineage>
        <taxon>Bacteria</taxon>
        <taxon>Bacillati</taxon>
        <taxon>Actinomycetota</taxon>
        <taxon>Actinomycetes</taxon>
        <taxon>Mycobacteriales</taxon>
        <taxon>Nocardiaceae</taxon>
        <taxon>Nocardia</taxon>
    </lineage>
</organism>
<dbReference type="Gene3D" id="3.10.129.10">
    <property type="entry name" value="Hotdog Thioesterase"/>
    <property type="match status" value="1"/>
</dbReference>
<dbReference type="EMBL" id="VXLC01000015">
    <property type="protein sequence ID" value="KAA8885553.1"/>
    <property type="molecule type" value="Genomic_DNA"/>
</dbReference>
<comment type="caution">
    <text evidence="2">The sequence shown here is derived from an EMBL/GenBank/DDBJ whole genome shotgun (WGS) entry which is preliminary data.</text>
</comment>
<dbReference type="Pfam" id="PF03756">
    <property type="entry name" value="AfsA"/>
    <property type="match status" value="2"/>
</dbReference>
<dbReference type="InterPro" id="IPR029069">
    <property type="entry name" value="HotDog_dom_sf"/>
</dbReference>
<accession>A0A5N0E9E8</accession>
<dbReference type="InterPro" id="IPR005509">
    <property type="entry name" value="AfsA_hotdog_dom"/>
</dbReference>
<dbReference type="SUPFAM" id="SSF54637">
    <property type="entry name" value="Thioesterase/thiol ester dehydrase-isomerase"/>
    <property type="match status" value="1"/>
</dbReference>
<proteinExistence type="predicted"/>
<evidence type="ECO:0000259" key="1">
    <source>
        <dbReference type="Pfam" id="PF03756"/>
    </source>
</evidence>
<dbReference type="OrthoDB" id="7838374at2"/>
<evidence type="ECO:0000313" key="3">
    <source>
        <dbReference type="Proteomes" id="UP000323876"/>
    </source>
</evidence>
<keyword evidence="3" id="KW-1185">Reference proteome</keyword>
<evidence type="ECO:0000313" key="2">
    <source>
        <dbReference type="EMBL" id="KAA8885553.1"/>
    </source>
</evidence>
<protein>
    <recommendedName>
        <fullName evidence="1">A-factor biosynthesis hotdog domain-containing protein</fullName>
    </recommendedName>
</protein>
<gene>
    <name evidence="2" type="ORF">F3087_28375</name>
</gene>